<dbReference type="Gene3D" id="3.40.50.360">
    <property type="match status" value="1"/>
</dbReference>
<evidence type="ECO:0000256" key="2">
    <source>
        <dbReference type="ARBA" id="ARBA00023002"/>
    </source>
</evidence>
<dbReference type="InterPro" id="IPR029039">
    <property type="entry name" value="Flavoprotein-like_sf"/>
</dbReference>
<dbReference type="InterPro" id="IPR051545">
    <property type="entry name" value="NAD(P)H_dehydrogenase_qn"/>
</dbReference>
<proteinExistence type="inferred from homology"/>
<evidence type="ECO:0000256" key="1">
    <source>
        <dbReference type="ARBA" id="ARBA00006252"/>
    </source>
</evidence>
<evidence type="ECO:0000313" key="4">
    <source>
        <dbReference type="EMBL" id="MDR6246161.1"/>
    </source>
</evidence>
<accession>A0ABU1J3S9</accession>
<keyword evidence="2 4" id="KW-0560">Oxidoreductase</keyword>
<dbReference type="SUPFAM" id="SSF52218">
    <property type="entry name" value="Flavoproteins"/>
    <property type="match status" value="1"/>
</dbReference>
<dbReference type="PANTHER" id="PTHR10204:SF34">
    <property type="entry name" value="NAD(P)H DEHYDROGENASE [QUINONE] 1 ISOFORM 1"/>
    <property type="match status" value="1"/>
</dbReference>
<dbReference type="RefSeq" id="WP_188774992.1">
    <property type="nucleotide sequence ID" value="NZ_BMMB01000003.1"/>
</dbReference>
<name>A0ABU1J3S9_9BACL</name>
<dbReference type="GO" id="GO:0003955">
    <property type="term" value="F:NAD(P)H dehydrogenase (quinone) activity"/>
    <property type="evidence" value="ECO:0007669"/>
    <property type="project" value="UniProtKB-EC"/>
</dbReference>
<keyword evidence="5" id="KW-1185">Reference proteome</keyword>
<protein>
    <submittedName>
        <fullName evidence="4">NAD(P)H dehydrogenase (Quinone)</fullName>
        <ecNumber evidence="4">1.6.5.2</ecNumber>
    </submittedName>
</protein>
<dbReference type="PANTHER" id="PTHR10204">
    <property type="entry name" value="NAD P H OXIDOREDUCTASE-RELATED"/>
    <property type="match status" value="1"/>
</dbReference>
<dbReference type="EMBL" id="JAVDQH010000023">
    <property type="protein sequence ID" value="MDR6246161.1"/>
    <property type="molecule type" value="Genomic_DNA"/>
</dbReference>
<comment type="similarity">
    <text evidence="1">Belongs to the NAD(P)H dehydrogenase (quinone) family.</text>
</comment>
<dbReference type="Proteomes" id="UP001185028">
    <property type="component" value="Unassembled WGS sequence"/>
</dbReference>
<reference evidence="4 5" key="1">
    <citation type="submission" date="2023-07" db="EMBL/GenBank/DDBJ databases">
        <title>Genomic Encyclopedia of Type Strains, Phase IV (KMG-IV): sequencing the most valuable type-strain genomes for metagenomic binning, comparative biology and taxonomic classification.</title>
        <authorList>
            <person name="Goeker M."/>
        </authorList>
    </citation>
    <scope>NUCLEOTIDE SEQUENCE [LARGE SCALE GENOMIC DNA]</scope>
    <source>
        <strain evidence="4 5">DSM 22170</strain>
    </source>
</reference>
<gene>
    <name evidence="4" type="ORF">JOC58_004080</name>
</gene>
<dbReference type="EC" id="1.6.5.2" evidence="4"/>
<evidence type="ECO:0000313" key="5">
    <source>
        <dbReference type="Proteomes" id="UP001185028"/>
    </source>
</evidence>
<evidence type="ECO:0000259" key="3">
    <source>
        <dbReference type="Pfam" id="PF02525"/>
    </source>
</evidence>
<feature type="domain" description="Flavodoxin-like fold" evidence="3">
    <location>
        <begin position="1"/>
        <end position="180"/>
    </location>
</feature>
<sequence length="196" mass="21699">MKHLIVYAHSNTQSLNHSILETTVHALKEQGHEVVVRDLYALQFDPVFTPKDSEAMRAGHIPADIQTEQEYVRAADVITFIYPVWWAGLPAILKGYVDRVFSYGFAYASDETGVVQLLKGKQGFMISTHGTPNDIYDQIGMTEGMRMTTDAGIFGFVGIEAVGHLFLGSIGYLDAAGYEQLLSQVNTTVKELFPHA</sequence>
<dbReference type="InterPro" id="IPR003680">
    <property type="entry name" value="Flavodoxin_fold"/>
</dbReference>
<comment type="caution">
    <text evidence="4">The sequence shown here is derived from an EMBL/GenBank/DDBJ whole genome shotgun (WGS) entry which is preliminary data.</text>
</comment>
<dbReference type="Pfam" id="PF02525">
    <property type="entry name" value="Flavodoxin_2"/>
    <property type="match status" value="1"/>
</dbReference>
<organism evidence="4 5">
    <name type="scientific">Paenibacillus hunanensis</name>
    <dbReference type="NCBI Taxonomy" id="539262"/>
    <lineage>
        <taxon>Bacteria</taxon>
        <taxon>Bacillati</taxon>
        <taxon>Bacillota</taxon>
        <taxon>Bacilli</taxon>
        <taxon>Bacillales</taxon>
        <taxon>Paenibacillaceae</taxon>
        <taxon>Paenibacillus</taxon>
    </lineage>
</organism>